<dbReference type="PANTHER" id="PTHR14240">
    <property type="entry name" value="RETINITIS PIGMENTOSA GTPASE REGULATOR-INTERACTING PROTEIN"/>
    <property type="match status" value="1"/>
</dbReference>
<evidence type="ECO:0000313" key="3">
    <source>
        <dbReference type="EMBL" id="MEQ2199908.1"/>
    </source>
</evidence>
<keyword evidence="4" id="KW-1185">Reference proteome</keyword>
<sequence>MSTRLMRLRHSNTGSGPVKERDMEDAIQELEARVGMLESQKEVLQNKLSLAKQHILDLGTRTPYRSNKDSGQGNMSAPVCSRIICDAVRLKIIHLILLQLQERILDLEGERDLIKDNYDTLLKRMQQESREGLGFLVPDGGVDDSSRELVNIQASHAETVLELQKTRNLLLLEHKITKDLQVHAEC</sequence>
<dbReference type="InterPro" id="IPR031139">
    <property type="entry name" value="RPGRIP1_fam"/>
</dbReference>
<feature type="coiled-coil region" evidence="1">
    <location>
        <begin position="97"/>
        <end position="131"/>
    </location>
</feature>
<name>A0ABV0QVP2_9TELE</name>
<evidence type="ECO:0000256" key="1">
    <source>
        <dbReference type="SAM" id="Coils"/>
    </source>
</evidence>
<dbReference type="EMBL" id="JAHRIN010025551">
    <property type="protein sequence ID" value="MEQ2199908.1"/>
    <property type="molecule type" value="Genomic_DNA"/>
</dbReference>
<keyword evidence="1" id="KW-0175">Coiled coil</keyword>
<protein>
    <submittedName>
        <fullName evidence="3">Uncharacterized protein</fullName>
    </submittedName>
</protein>
<proteinExistence type="predicted"/>
<evidence type="ECO:0000313" key="4">
    <source>
        <dbReference type="Proteomes" id="UP001434883"/>
    </source>
</evidence>
<comment type="caution">
    <text evidence="3">The sequence shown here is derived from an EMBL/GenBank/DDBJ whole genome shotgun (WGS) entry which is preliminary data.</text>
</comment>
<dbReference type="Proteomes" id="UP001434883">
    <property type="component" value="Unassembled WGS sequence"/>
</dbReference>
<feature type="compositionally biased region" description="Basic residues" evidence="2">
    <location>
        <begin position="1"/>
        <end position="10"/>
    </location>
</feature>
<accession>A0ABV0QVP2</accession>
<evidence type="ECO:0000256" key="2">
    <source>
        <dbReference type="SAM" id="MobiDB-lite"/>
    </source>
</evidence>
<dbReference type="PANTHER" id="PTHR14240:SF1">
    <property type="entry name" value="PROTEIN FANTOM-RELATED"/>
    <property type="match status" value="1"/>
</dbReference>
<reference evidence="3 4" key="1">
    <citation type="submission" date="2021-06" db="EMBL/GenBank/DDBJ databases">
        <authorList>
            <person name="Palmer J.M."/>
        </authorList>
    </citation>
    <scope>NUCLEOTIDE SEQUENCE [LARGE SCALE GENOMIC DNA]</scope>
    <source>
        <strain evidence="3 4">XC_2019</strain>
        <tissue evidence="3">Muscle</tissue>
    </source>
</reference>
<organism evidence="3 4">
    <name type="scientific">Xenoophorus captivus</name>
    <dbReference type="NCBI Taxonomy" id="1517983"/>
    <lineage>
        <taxon>Eukaryota</taxon>
        <taxon>Metazoa</taxon>
        <taxon>Chordata</taxon>
        <taxon>Craniata</taxon>
        <taxon>Vertebrata</taxon>
        <taxon>Euteleostomi</taxon>
        <taxon>Actinopterygii</taxon>
        <taxon>Neopterygii</taxon>
        <taxon>Teleostei</taxon>
        <taxon>Neoteleostei</taxon>
        <taxon>Acanthomorphata</taxon>
        <taxon>Ovalentaria</taxon>
        <taxon>Atherinomorphae</taxon>
        <taxon>Cyprinodontiformes</taxon>
        <taxon>Goodeidae</taxon>
        <taxon>Xenoophorus</taxon>
    </lineage>
</organism>
<feature type="region of interest" description="Disordered" evidence="2">
    <location>
        <begin position="1"/>
        <end position="21"/>
    </location>
</feature>
<gene>
    <name evidence="3" type="ORF">XENOCAPTIV_016550</name>
</gene>